<dbReference type="InterPro" id="IPR004839">
    <property type="entry name" value="Aminotransferase_I/II_large"/>
</dbReference>
<dbReference type="GO" id="GO:0016740">
    <property type="term" value="F:transferase activity"/>
    <property type="evidence" value="ECO:0007669"/>
    <property type="project" value="UniProtKB-KW"/>
</dbReference>
<dbReference type="AlphaFoldDB" id="A0A6A5XB00"/>
<dbReference type="GO" id="GO:0009102">
    <property type="term" value="P:biotin biosynthetic process"/>
    <property type="evidence" value="ECO:0007669"/>
    <property type="project" value="TreeGrafter"/>
</dbReference>
<sequence length="239" mass="25967">MDGDVAKLREIVEMVERTLPRGTGHVVVDEAHSTGVLGPQGRGLVCELGLEDRVFARLHTFGKALACNGAIILCSPLLRHYLINYARPLIYTTSLSYPALAAIRTSYRLLPLLGQQEGEEDPRTHLFNLISQLFTSLTALVDTDSSSNADGDIRTLIQVPKTCPSSPIFAVQTPEPRQLAAFLQARGMMVRAVVAPTVAEGTERVRVCLHAGNTKGEVETLVDGIGEWARGRAKARARL</sequence>
<proteinExistence type="inferred from homology"/>
<evidence type="ECO:0000256" key="1">
    <source>
        <dbReference type="ARBA" id="ARBA00001933"/>
    </source>
</evidence>
<keyword evidence="7" id="KW-1185">Reference proteome</keyword>
<dbReference type="InterPro" id="IPR015421">
    <property type="entry name" value="PyrdxlP-dep_Trfase_major"/>
</dbReference>
<evidence type="ECO:0000256" key="2">
    <source>
        <dbReference type="ARBA" id="ARBA00010008"/>
    </source>
</evidence>
<dbReference type="PANTHER" id="PTHR13693">
    <property type="entry name" value="CLASS II AMINOTRANSFERASE/8-AMINO-7-OXONONANOATE SYNTHASE"/>
    <property type="match status" value="1"/>
</dbReference>
<dbReference type="GO" id="GO:0030170">
    <property type="term" value="F:pyridoxal phosphate binding"/>
    <property type="evidence" value="ECO:0007669"/>
    <property type="project" value="InterPro"/>
</dbReference>
<comment type="similarity">
    <text evidence="2">Belongs to the class-II pyridoxal-phosphate-dependent aminotransferase family. BioF subfamily.</text>
</comment>
<keyword evidence="3 6" id="KW-0808">Transferase</keyword>
<comment type="cofactor">
    <cofactor evidence="1">
        <name>pyridoxal 5'-phosphate</name>
        <dbReference type="ChEBI" id="CHEBI:597326"/>
    </cofactor>
</comment>
<dbReference type="Proteomes" id="UP000799778">
    <property type="component" value="Unassembled WGS sequence"/>
</dbReference>
<keyword evidence="4" id="KW-0663">Pyridoxal phosphate</keyword>
<dbReference type="Gene3D" id="3.40.640.10">
    <property type="entry name" value="Type I PLP-dependent aspartate aminotransferase-like (Major domain)"/>
    <property type="match status" value="1"/>
</dbReference>
<dbReference type="InterPro" id="IPR015424">
    <property type="entry name" value="PyrdxlP-dep_Trfase"/>
</dbReference>
<dbReference type="Pfam" id="PF00155">
    <property type="entry name" value="Aminotran_1_2"/>
    <property type="match status" value="1"/>
</dbReference>
<evidence type="ECO:0000256" key="3">
    <source>
        <dbReference type="ARBA" id="ARBA00022679"/>
    </source>
</evidence>
<reference evidence="6" key="1">
    <citation type="journal article" date="2020" name="Stud. Mycol.">
        <title>101 Dothideomycetes genomes: a test case for predicting lifestyles and emergence of pathogens.</title>
        <authorList>
            <person name="Haridas S."/>
            <person name="Albert R."/>
            <person name="Binder M."/>
            <person name="Bloem J."/>
            <person name="Labutti K."/>
            <person name="Salamov A."/>
            <person name="Andreopoulos B."/>
            <person name="Baker S."/>
            <person name="Barry K."/>
            <person name="Bills G."/>
            <person name="Bluhm B."/>
            <person name="Cannon C."/>
            <person name="Castanera R."/>
            <person name="Culley D."/>
            <person name="Daum C."/>
            <person name="Ezra D."/>
            <person name="Gonzalez J."/>
            <person name="Henrissat B."/>
            <person name="Kuo A."/>
            <person name="Liang C."/>
            <person name="Lipzen A."/>
            <person name="Lutzoni F."/>
            <person name="Magnuson J."/>
            <person name="Mondo S."/>
            <person name="Nolan M."/>
            <person name="Ohm R."/>
            <person name="Pangilinan J."/>
            <person name="Park H.-J."/>
            <person name="Ramirez L."/>
            <person name="Alfaro M."/>
            <person name="Sun H."/>
            <person name="Tritt A."/>
            <person name="Yoshinaga Y."/>
            <person name="Zwiers L.-H."/>
            <person name="Turgeon B."/>
            <person name="Goodwin S."/>
            <person name="Spatafora J."/>
            <person name="Crous P."/>
            <person name="Grigoriev I."/>
        </authorList>
    </citation>
    <scope>NUCLEOTIDE SEQUENCE</scope>
    <source>
        <strain evidence="6">CBS 175.79</strain>
    </source>
</reference>
<dbReference type="Gene3D" id="3.90.1150.10">
    <property type="entry name" value="Aspartate Aminotransferase, domain 1"/>
    <property type="match status" value="1"/>
</dbReference>
<feature type="domain" description="Aminotransferase class I/classII large" evidence="5">
    <location>
        <begin position="1"/>
        <end position="225"/>
    </location>
</feature>
<dbReference type="RefSeq" id="XP_033378306.1">
    <property type="nucleotide sequence ID" value="XM_033529371.1"/>
</dbReference>
<dbReference type="SUPFAM" id="SSF53383">
    <property type="entry name" value="PLP-dependent transferases"/>
    <property type="match status" value="1"/>
</dbReference>
<dbReference type="OrthoDB" id="2382073at2759"/>
<dbReference type="EMBL" id="ML978077">
    <property type="protein sequence ID" value="KAF2009967.1"/>
    <property type="molecule type" value="Genomic_DNA"/>
</dbReference>
<evidence type="ECO:0000256" key="4">
    <source>
        <dbReference type="ARBA" id="ARBA00022898"/>
    </source>
</evidence>
<protein>
    <submittedName>
        <fullName evidence="6">PLP-dependent transferase</fullName>
    </submittedName>
</protein>
<dbReference type="PANTHER" id="PTHR13693:SF77">
    <property type="entry name" value="8-AMINO-7-OXONONANOATE SYNTHASE"/>
    <property type="match status" value="1"/>
</dbReference>
<evidence type="ECO:0000259" key="5">
    <source>
        <dbReference type="Pfam" id="PF00155"/>
    </source>
</evidence>
<dbReference type="InterPro" id="IPR015422">
    <property type="entry name" value="PyrdxlP-dep_Trfase_small"/>
</dbReference>
<evidence type="ECO:0000313" key="6">
    <source>
        <dbReference type="EMBL" id="KAF2009967.1"/>
    </source>
</evidence>
<accession>A0A6A5XB00</accession>
<dbReference type="InterPro" id="IPR050087">
    <property type="entry name" value="AON_synthase_class-II"/>
</dbReference>
<evidence type="ECO:0000313" key="7">
    <source>
        <dbReference type="Proteomes" id="UP000799778"/>
    </source>
</evidence>
<organism evidence="6 7">
    <name type="scientific">Aaosphaeria arxii CBS 175.79</name>
    <dbReference type="NCBI Taxonomy" id="1450172"/>
    <lineage>
        <taxon>Eukaryota</taxon>
        <taxon>Fungi</taxon>
        <taxon>Dikarya</taxon>
        <taxon>Ascomycota</taxon>
        <taxon>Pezizomycotina</taxon>
        <taxon>Dothideomycetes</taxon>
        <taxon>Pleosporomycetidae</taxon>
        <taxon>Pleosporales</taxon>
        <taxon>Pleosporales incertae sedis</taxon>
        <taxon>Aaosphaeria</taxon>
    </lineage>
</organism>
<name>A0A6A5XB00_9PLEO</name>
<gene>
    <name evidence="6" type="ORF">BU24DRAFT_428005</name>
</gene>
<dbReference type="GeneID" id="54286768"/>